<dbReference type="EMBL" id="CP035913">
    <property type="protein sequence ID" value="QBE61921.1"/>
    <property type="molecule type" value="Genomic_DNA"/>
</dbReference>
<dbReference type="OrthoDB" id="8596007at2"/>
<evidence type="ECO:0000256" key="2">
    <source>
        <dbReference type="ARBA" id="ARBA00022692"/>
    </source>
</evidence>
<gene>
    <name evidence="7" type="ORF">EWM63_02045</name>
</gene>
<sequence>MASISPPQAAGAAPGSTATTAAAPDDTVPFKAWIILALLTIESILGIIDRQSISALKTTLMAEFGTDNAGYSMLVNAFLIPYALFYPVCGALVDRYGTRRTLSTFVILWSSATLLCGVARSLEEMIVYRAIIGAAEAGLLPASMMALVIWFPKAKIGTAGSLRSALQSAGPIICTPLIVWITLQTSWHYAFILPGAIGIFFGIAWFFADRNPPAYRDRAGAPKVKARALDILRHPALWGILLARVVSDPLWFFLNYWQAGYLQEKMGLTLKEIGYLLWIAPLVASIIMVGIGIFSDRLVKRGWSPVRSRMRIMQCSAVLAPLIFLVPHSTSLPLVIALLSVAYFVAYLWLVFANIMVTDLFRDKGVGVALGLVNACGTVGASFFTSYVGITLDLVGYLPVFLALACMHPLAAVILQVGYGRRVKAEAAAMKAT</sequence>
<feature type="transmembrane region" description="Helical" evidence="5">
    <location>
        <begin position="68"/>
        <end position="89"/>
    </location>
</feature>
<evidence type="ECO:0000256" key="4">
    <source>
        <dbReference type="ARBA" id="ARBA00023136"/>
    </source>
</evidence>
<feature type="transmembrane region" description="Helical" evidence="5">
    <location>
        <begin position="30"/>
        <end position="48"/>
    </location>
</feature>
<dbReference type="PANTHER" id="PTHR11662">
    <property type="entry name" value="SOLUTE CARRIER FAMILY 17"/>
    <property type="match status" value="1"/>
</dbReference>
<keyword evidence="3 5" id="KW-1133">Transmembrane helix</keyword>
<dbReference type="InterPro" id="IPR036259">
    <property type="entry name" value="MFS_trans_sf"/>
</dbReference>
<feature type="transmembrane region" description="Helical" evidence="5">
    <location>
        <begin position="101"/>
        <end position="120"/>
    </location>
</feature>
<evidence type="ECO:0000256" key="3">
    <source>
        <dbReference type="ARBA" id="ARBA00022989"/>
    </source>
</evidence>
<protein>
    <submittedName>
        <fullName evidence="7">MFS transporter</fullName>
    </submittedName>
</protein>
<evidence type="ECO:0000313" key="7">
    <source>
        <dbReference type="EMBL" id="QBE61921.1"/>
    </source>
</evidence>
<feature type="transmembrane region" description="Helical" evidence="5">
    <location>
        <begin position="189"/>
        <end position="208"/>
    </location>
</feature>
<keyword evidence="8" id="KW-1185">Reference proteome</keyword>
<feature type="transmembrane region" description="Helical" evidence="5">
    <location>
        <begin position="126"/>
        <end position="152"/>
    </location>
</feature>
<evidence type="ECO:0000256" key="5">
    <source>
        <dbReference type="SAM" id="Phobius"/>
    </source>
</evidence>
<comment type="subcellular location">
    <subcellularLocation>
        <location evidence="1">Membrane</location>
        <topology evidence="1">Multi-pass membrane protein</topology>
    </subcellularLocation>
</comment>
<feature type="transmembrane region" description="Helical" evidence="5">
    <location>
        <begin position="396"/>
        <end position="415"/>
    </location>
</feature>
<dbReference type="Gene3D" id="1.20.1250.20">
    <property type="entry name" value="MFS general substrate transporter like domains"/>
    <property type="match status" value="2"/>
</dbReference>
<dbReference type="InterPro" id="IPR050382">
    <property type="entry name" value="MFS_Na/Anion_cotransporter"/>
</dbReference>
<dbReference type="AlphaFoldDB" id="A0A4P6KS36"/>
<dbReference type="GO" id="GO:0016020">
    <property type="term" value="C:membrane"/>
    <property type="evidence" value="ECO:0007669"/>
    <property type="project" value="UniProtKB-SubCell"/>
</dbReference>
<dbReference type="InterPro" id="IPR020846">
    <property type="entry name" value="MFS_dom"/>
</dbReference>
<feature type="transmembrane region" description="Helical" evidence="5">
    <location>
        <begin position="274"/>
        <end position="299"/>
    </location>
</feature>
<name>A0A4P6KS36_9BURK</name>
<dbReference type="PROSITE" id="PS50850">
    <property type="entry name" value="MFS"/>
    <property type="match status" value="1"/>
</dbReference>
<dbReference type="Proteomes" id="UP000290637">
    <property type="component" value="Chromosome"/>
</dbReference>
<feature type="transmembrane region" description="Helical" evidence="5">
    <location>
        <begin position="334"/>
        <end position="357"/>
    </location>
</feature>
<feature type="domain" description="Major facilitator superfamily (MFS) profile" evidence="6">
    <location>
        <begin position="35"/>
        <end position="423"/>
    </location>
</feature>
<keyword evidence="2 5" id="KW-0812">Transmembrane</keyword>
<dbReference type="GO" id="GO:0015134">
    <property type="term" value="F:hexuronate transmembrane transporter activity"/>
    <property type="evidence" value="ECO:0007669"/>
    <property type="project" value="TreeGrafter"/>
</dbReference>
<proteinExistence type="predicted"/>
<feature type="transmembrane region" description="Helical" evidence="5">
    <location>
        <begin position="369"/>
        <end position="390"/>
    </location>
</feature>
<dbReference type="InterPro" id="IPR011701">
    <property type="entry name" value="MFS"/>
</dbReference>
<dbReference type="CDD" id="cd17319">
    <property type="entry name" value="MFS_ExuT_GudP_like"/>
    <property type="match status" value="1"/>
</dbReference>
<dbReference type="PANTHER" id="PTHR11662:SF285">
    <property type="entry name" value="HEXURONATE TRANSPORTER"/>
    <property type="match status" value="1"/>
</dbReference>
<dbReference type="KEGG" id="plue:EWM63_02045"/>
<organism evidence="7 8">
    <name type="scientific">Pseudoduganella lutea</name>
    <dbReference type="NCBI Taxonomy" id="321985"/>
    <lineage>
        <taxon>Bacteria</taxon>
        <taxon>Pseudomonadati</taxon>
        <taxon>Pseudomonadota</taxon>
        <taxon>Betaproteobacteria</taxon>
        <taxon>Burkholderiales</taxon>
        <taxon>Oxalobacteraceae</taxon>
        <taxon>Telluria group</taxon>
        <taxon>Pseudoduganella</taxon>
    </lineage>
</organism>
<evidence type="ECO:0000259" key="6">
    <source>
        <dbReference type="PROSITE" id="PS50850"/>
    </source>
</evidence>
<accession>A0A4P6KS36</accession>
<evidence type="ECO:0000313" key="8">
    <source>
        <dbReference type="Proteomes" id="UP000290637"/>
    </source>
</evidence>
<dbReference type="Pfam" id="PF07690">
    <property type="entry name" value="MFS_1"/>
    <property type="match status" value="1"/>
</dbReference>
<reference evidence="7 8" key="1">
    <citation type="submission" date="2019-02" db="EMBL/GenBank/DDBJ databases">
        <title>Draft Genome Sequences of Six Type Strains of the Genus Massilia.</title>
        <authorList>
            <person name="Miess H."/>
            <person name="Frediansyhah A."/>
            <person name="Gross H."/>
        </authorList>
    </citation>
    <scope>NUCLEOTIDE SEQUENCE [LARGE SCALE GENOMIC DNA]</scope>
    <source>
        <strain evidence="7 8">DSM 17473</strain>
    </source>
</reference>
<dbReference type="RefSeq" id="WP_130185058.1">
    <property type="nucleotide sequence ID" value="NZ_CP035913.1"/>
</dbReference>
<dbReference type="SUPFAM" id="SSF103473">
    <property type="entry name" value="MFS general substrate transporter"/>
    <property type="match status" value="1"/>
</dbReference>
<evidence type="ECO:0000256" key="1">
    <source>
        <dbReference type="ARBA" id="ARBA00004141"/>
    </source>
</evidence>
<keyword evidence="4 5" id="KW-0472">Membrane</keyword>